<organism evidence="4 5">
    <name type="scientific">Roseomonas elaeocarpi</name>
    <dbReference type="NCBI Taxonomy" id="907779"/>
    <lineage>
        <taxon>Bacteria</taxon>
        <taxon>Pseudomonadati</taxon>
        <taxon>Pseudomonadota</taxon>
        <taxon>Alphaproteobacteria</taxon>
        <taxon>Acetobacterales</taxon>
        <taxon>Roseomonadaceae</taxon>
        <taxon>Roseomonas</taxon>
    </lineage>
</organism>
<dbReference type="InterPro" id="IPR011006">
    <property type="entry name" value="CheY-like_superfamily"/>
</dbReference>
<protein>
    <submittedName>
        <fullName evidence="4">ANTAR domain-containing response regulator</fullName>
    </submittedName>
</protein>
<accession>A0ABV6JN77</accession>
<dbReference type="PIRSF" id="PIRSF036382">
    <property type="entry name" value="RR_antiterm"/>
    <property type="match status" value="1"/>
</dbReference>
<gene>
    <name evidence="4" type="ORF">ACFFGY_02815</name>
</gene>
<evidence type="ECO:0000313" key="5">
    <source>
        <dbReference type="Proteomes" id="UP001589865"/>
    </source>
</evidence>
<dbReference type="SMART" id="SM00448">
    <property type="entry name" value="REC"/>
    <property type="match status" value="1"/>
</dbReference>
<dbReference type="PROSITE" id="PS50110">
    <property type="entry name" value="RESPONSE_REGULATORY"/>
    <property type="match status" value="1"/>
</dbReference>
<dbReference type="InterPro" id="IPR005561">
    <property type="entry name" value="ANTAR"/>
</dbReference>
<dbReference type="PROSITE" id="PS50921">
    <property type="entry name" value="ANTAR"/>
    <property type="match status" value="1"/>
</dbReference>
<name>A0ABV6JN77_9PROT</name>
<proteinExistence type="predicted"/>
<dbReference type="SMART" id="SM01012">
    <property type="entry name" value="ANTAR"/>
    <property type="match status" value="1"/>
</dbReference>
<evidence type="ECO:0000259" key="2">
    <source>
        <dbReference type="PROSITE" id="PS50110"/>
    </source>
</evidence>
<dbReference type="PANTHER" id="PTHR43367">
    <property type="match status" value="1"/>
</dbReference>
<dbReference type="SUPFAM" id="SSF52172">
    <property type="entry name" value="CheY-like"/>
    <property type="match status" value="1"/>
</dbReference>
<dbReference type="Pfam" id="PF03861">
    <property type="entry name" value="ANTAR"/>
    <property type="match status" value="1"/>
</dbReference>
<evidence type="ECO:0000313" key="4">
    <source>
        <dbReference type="EMBL" id="MFC0407163.1"/>
    </source>
</evidence>
<feature type="domain" description="ANTAR" evidence="3">
    <location>
        <begin position="130"/>
        <end position="191"/>
    </location>
</feature>
<dbReference type="InterPro" id="IPR001789">
    <property type="entry name" value="Sig_transdc_resp-reg_receiver"/>
</dbReference>
<dbReference type="Gene3D" id="1.10.10.10">
    <property type="entry name" value="Winged helix-like DNA-binding domain superfamily/Winged helix DNA-binding domain"/>
    <property type="match status" value="1"/>
</dbReference>
<reference evidence="4 5" key="1">
    <citation type="submission" date="2024-09" db="EMBL/GenBank/DDBJ databases">
        <authorList>
            <person name="Sun Q."/>
            <person name="Mori K."/>
        </authorList>
    </citation>
    <scope>NUCLEOTIDE SEQUENCE [LARGE SCALE GENOMIC DNA]</scope>
    <source>
        <strain evidence="4 5">TBRC 5777</strain>
    </source>
</reference>
<feature type="domain" description="Response regulatory" evidence="2">
    <location>
        <begin position="10"/>
        <end position="124"/>
    </location>
</feature>
<comment type="caution">
    <text evidence="1">Lacks conserved residue(s) required for the propagation of feature annotation.</text>
</comment>
<sequence length="201" mass="22085">MPTRGASALRVLLIDADAARGQAVRVGLEAQGLQVVALTTDIIGLTERVRQSGADVIVCGIDDPSRDALDSMRALQRDEPRPVVLFTESAAPEQIEAAIDAGVAAYVAEGLAPERVRPVIEVAIRQFRAYQALREQLLRTQTQLEERKLIERAKGLLMQARGLSEDEAHQALRRAAMDEGIRLVEAAQRLLAQNINKKRMF</sequence>
<dbReference type="Gene3D" id="3.40.50.2300">
    <property type="match status" value="1"/>
</dbReference>
<dbReference type="RefSeq" id="WP_377042856.1">
    <property type="nucleotide sequence ID" value="NZ_JBHLUN010000002.1"/>
</dbReference>
<dbReference type="PANTHER" id="PTHR43367:SF1">
    <property type="entry name" value="TWO-COMPONENT RESPONSE REGULATOR-LIKE APRR6-RELATED"/>
    <property type="match status" value="1"/>
</dbReference>
<evidence type="ECO:0000259" key="3">
    <source>
        <dbReference type="PROSITE" id="PS50921"/>
    </source>
</evidence>
<keyword evidence="5" id="KW-1185">Reference proteome</keyword>
<dbReference type="InterPro" id="IPR008327">
    <property type="entry name" value="Sig_transdc_resp-reg_antiterm"/>
</dbReference>
<evidence type="ECO:0000256" key="1">
    <source>
        <dbReference type="PROSITE-ProRule" id="PRU00169"/>
    </source>
</evidence>
<comment type="caution">
    <text evidence="4">The sequence shown here is derived from an EMBL/GenBank/DDBJ whole genome shotgun (WGS) entry which is preliminary data.</text>
</comment>
<dbReference type="Proteomes" id="UP001589865">
    <property type="component" value="Unassembled WGS sequence"/>
</dbReference>
<dbReference type="InterPro" id="IPR036388">
    <property type="entry name" value="WH-like_DNA-bd_sf"/>
</dbReference>
<dbReference type="EMBL" id="JBHLUN010000002">
    <property type="protein sequence ID" value="MFC0407163.1"/>
    <property type="molecule type" value="Genomic_DNA"/>
</dbReference>
<dbReference type="Pfam" id="PF00072">
    <property type="entry name" value="Response_reg"/>
    <property type="match status" value="1"/>
</dbReference>